<evidence type="ECO:0000313" key="1">
    <source>
        <dbReference type="EMBL" id="GBF50433.1"/>
    </source>
</evidence>
<dbReference type="NCBIfam" id="NF047509">
    <property type="entry name" value="Rv3131_FMN_oxido"/>
    <property type="match status" value="1"/>
</dbReference>
<evidence type="ECO:0008006" key="3">
    <source>
        <dbReference type="Google" id="ProtNLM"/>
    </source>
</evidence>
<comment type="caution">
    <text evidence="1">The sequence shown here is derived from an EMBL/GenBank/DDBJ whole genome shotgun (WGS) entry which is preliminary data.</text>
</comment>
<evidence type="ECO:0000313" key="2">
    <source>
        <dbReference type="Proteomes" id="UP000245133"/>
    </source>
</evidence>
<proteinExistence type="predicted"/>
<dbReference type="EMBL" id="BFBB01000005">
    <property type="protein sequence ID" value="GBF50433.1"/>
    <property type="molecule type" value="Genomic_DNA"/>
</dbReference>
<dbReference type="Gene3D" id="3.40.109.10">
    <property type="entry name" value="NADH Oxidase"/>
    <property type="match status" value="1"/>
</dbReference>
<gene>
    <name evidence="1" type="ORF">LPTSP4_19580</name>
</gene>
<dbReference type="Proteomes" id="UP000245133">
    <property type="component" value="Unassembled WGS sequence"/>
</dbReference>
<accession>A0A2P2E0N0</accession>
<protein>
    <recommendedName>
        <fullName evidence="3">Nitroreductase domain-containing protein</fullName>
    </recommendedName>
</protein>
<keyword evidence="2" id="KW-1185">Reference proteome</keyword>
<name>A0A2P2E0N0_9LEPT</name>
<dbReference type="RefSeq" id="WP_108976360.1">
    <property type="nucleotide sequence ID" value="NZ_BFBB01000005.1"/>
</dbReference>
<dbReference type="AlphaFoldDB" id="A0A2P2E0N0"/>
<dbReference type="InterPro" id="IPR000415">
    <property type="entry name" value="Nitroreductase-like"/>
</dbReference>
<organism evidence="1 2">
    <name type="scientific">Leptospira ryugenii</name>
    <dbReference type="NCBI Taxonomy" id="1917863"/>
    <lineage>
        <taxon>Bacteria</taxon>
        <taxon>Pseudomonadati</taxon>
        <taxon>Spirochaetota</taxon>
        <taxon>Spirochaetia</taxon>
        <taxon>Leptospirales</taxon>
        <taxon>Leptospiraceae</taxon>
        <taxon>Leptospira</taxon>
    </lineage>
</organism>
<dbReference type="OrthoDB" id="5149792at2"/>
<dbReference type="SUPFAM" id="SSF55469">
    <property type="entry name" value="FMN-dependent nitroreductase-like"/>
    <property type="match status" value="1"/>
</dbReference>
<reference evidence="1 2" key="1">
    <citation type="submission" date="2018-02" db="EMBL/GenBank/DDBJ databases">
        <title>Novel Leptospira species isolated from soil and water in Japan.</title>
        <authorList>
            <person name="Nakao R."/>
            <person name="Masuzawa T."/>
        </authorList>
    </citation>
    <scope>NUCLEOTIDE SEQUENCE [LARGE SCALE GENOMIC DNA]</scope>
    <source>
        <strain evidence="1 2">YH101</strain>
    </source>
</reference>
<dbReference type="GO" id="GO:0016491">
    <property type="term" value="F:oxidoreductase activity"/>
    <property type="evidence" value="ECO:0007669"/>
    <property type="project" value="InterPro"/>
</dbReference>
<sequence length="401" mass="46437">MNQINRMQFLSQAGITMTALAFLKQCSFAFPRQMEKNKTANKDQYTVFEEPILNAILYGITAPNPHNTQAWKFKIVNPEEMLLYVDETRLLPITDPSTRQIHIGQGTFLECLAIGASSMGYEARFTFFPEGSYAKKDIGKKPIAKIKLVPQRNGLDVRFPILSKANSQDSLFPFLEKRRTVRSQYEGDLLQKKELDSILEDAKPKHSELISILEENGIQVVIRQAMDAMRIETLNVRTADESRIWFRFNDKEIQTKRDGIALPDQAVTGFQRWMLESFFMGPEPEKFHNKTGVSQFLAAYEKKIQSAKGILIWKTQSNGFEDWVKVGRDYVRFQLAAEKNGFVIHPMSQIVQEYQEMDELRKSFEAQFQIGKQQKIQMIARIGRSEYKYFTPRRELKSMLI</sequence>